<proteinExistence type="inferred from homology"/>
<evidence type="ECO:0000313" key="4">
    <source>
        <dbReference type="EMBL" id="PMD60900.1"/>
    </source>
</evidence>
<reference evidence="4 5" key="1">
    <citation type="submission" date="2016-04" db="EMBL/GenBank/DDBJ databases">
        <title>A degradative enzymes factory behind the ericoid mycorrhizal symbiosis.</title>
        <authorList>
            <consortium name="DOE Joint Genome Institute"/>
            <person name="Martino E."/>
            <person name="Morin E."/>
            <person name="Grelet G."/>
            <person name="Kuo A."/>
            <person name="Kohler A."/>
            <person name="Daghino S."/>
            <person name="Barry K."/>
            <person name="Choi C."/>
            <person name="Cichocki N."/>
            <person name="Clum A."/>
            <person name="Copeland A."/>
            <person name="Hainaut M."/>
            <person name="Haridas S."/>
            <person name="Labutti K."/>
            <person name="Lindquist E."/>
            <person name="Lipzen A."/>
            <person name="Khouja H.-R."/>
            <person name="Murat C."/>
            <person name="Ohm R."/>
            <person name="Olson A."/>
            <person name="Spatafora J."/>
            <person name="Veneault-Fourrey C."/>
            <person name="Henrissat B."/>
            <person name="Grigoriev I."/>
            <person name="Martin F."/>
            <person name="Perotto S."/>
        </authorList>
    </citation>
    <scope>NUCLEOTIDE SEQUENCE [LARGE SCALE GENOMIC DNA]</scope>
    <source>
        <strain evidence="4 5">E</strain>
    </source>
</reference>
<dbReference type="Gene3D" id="3.30.450.30">
    <property type="entry name" value="Dynein light chain 2a, cytoplasmic"/>
    <property type="match status" value="1"/>
</dbReference>
<evidence type="ECO:0000313" key="5">
    <source>
        <dbReference type="Proteomes" id="UP000235371"/>
    </source>
</evidence>
<comment type="similarity">
    <text evidence="1">Belongs to the GAMAD family.</text>
</comment>
<dbReference type="STRING" id="1095630.A0A2J6TD08"/>
<sequence>MSSNSIISSSAEDASSHFSHTLERLSSKPGVVASLVIDRASNALLKSTGTFSFWSASTSNSTQTAATNASSTPSTATETPSTDSTSQFASTIIGYVDSTGALVQHMDSEDDLKLLRVRTKKHEIVIVPDSKFIFVVVHEISS</sequence>
<protein>
    <recommendedName>
        <fullName evidence="3">Roadblock/LAMTOR2 domain-containing protein</fullName>
    </recommendedName>
</protein>
<dbReference type="OrthoDB" id="9985637at2759"/>
<dbReference type="AlphaFoldDB" id="A0A2J6TD08"/>
<evidence type="ECO:0000259" key="3">
    <source>
        <dbReference type="SMART" id="SM00960"/>
    </source>
</evidence>
<feature type="region of interest" description="Disordered" evidence="2">
    <location>
        <begin position="60"/>
        <end position="85"/>
    </location>
</feature>
<dbReference type="EMBL" id="KZ613787">
    <property type="protein sequence ID" value="PMD60900.1"/>
    <property type="molecule type" value="Genomic_DNA"/>
</dbReference>
<dbReference type="RefSeq" id="XP_024737804.1">
    <property type="nucleotide sequence ID" value="XM_024882976.1"/>
</dbReference>
<dbReference type="Proteomes" id="UP000235371">
    <property type="component" value="Unassembled WGS sequence"/>
</dbReference>
<keyword evidence="5" id="KW-1185">Reference proteome</keyword>
<name>A0A2J6TD08_9HELO</name>
<dbReference type="Pfam" id="PF03259">
    <property type="entry name" value="Robl_LC7"/>
    <property type="match status" value="1"/>
</dbReference>
<dbReference type="InterPro" id="IPR004942">
    <property type="entry name" value="Roadblock/LAMTOR2_dom"/>
</dbReference>
<evidence type="ECO:0000256" key="2">
    <source>
        <dbReference type="SAM" id="MobiDB-lite"/>
    </source>
</evidence>
<organism evidence="4 5">
    <name type="scientific">Hyaloscypha bicolor E</name>
    <dbReference type="NCBI Taxonomy" id="1095630"/>
    <lineage>
        <taxon>Eukaryota</taxon>
        <taxon>Fungi</taxon>
        <taxon>Dikarya</taxon>
        <taxon>Ascomycota</taxon>
        <taxon>Pezizomycotina</taxon>
        <taxon>Leotiomycetes</taxon>
        <taxon>Helotiales</taxon>
        <taxon>Hyaloscyphaceae</taxon>
        <taxon>Hyaloscypha</taxon>
        <taxon>Hyaloscypha bicolor</taxon>
    </lineage>
</organism>
<dbReference type="InParanoid" id="A0A2J6TD08"/>
<gene>
    <name evidence="4" type="ORF">K444DRAFT_628926</name>
</gene>
<evidence type="ECO:0000256" key="1">
    <source>
        <dbReference type="ARBA" id="ARBA00007191"/>
    </source>
</evidence>
<accession>A0A2J6TD08</accession>
<feature type="domain" description="Roadblock/LAMTOR2" evidence="3">
    <location>
        <begin position="18"/>
        <end position="138"/>
    </location>
</feature>
<dbReference type="PANTHER" id="PTHR10779">
    <property type="entry name" value="DYNEIN LIGHT CHAIN ROADBLOCK"/>
    <property type="match status" value="1"/>
</dbReference>
<dbReference type="SUPFAM" id="SSF103196">
    <property type="entry name" value="Roadblock/LC7 domain"/>
    <property type="match status" value="1"/>
</dbReference>
<dbReference type="GeneID" id="36591053"/>
<dbReference type="SMART" id="SM00960">
    <property type="entry name" value="Robl_LC7"/>
    <property type="match status" value="1"/>
</dbReference>